<name>A0A915E5B9_9BILA</name>
<dbReference type="AlphaFoldDB" id="A0A915E5B9"/>
<dbReference type="WBParaSite" id="jg25949">
    <property type="protein sequence ID" value="jg25949"/>
    <property type="gene ID" value="jg25949"/>
</dbReference>
<organism evidence="1 2">
    <name type="scientific">Ditylenchus dipsaci</name>
    <dbReference type="NCBI Taxonomy" id="166011"/>
    <lineage>
        <taxon>Eukaryota</taxon>
        <taxon>Metazoa</taxon>
        <taxon>Ecdysozoa</taxon>
        <taxon>Nematoda</taxon>
        <taxon>Chromadorea</taxon>
        <taxon>Rhabditida</taxon>
        <taxon>Tylenchina</taxon>
        <taxon>Tylenchomorpha</taxon>
        <taxon>Sphaerularioidea</taxon>
        <taxon>Anguinidae</taxon>
        <taxon>Anguininae</taxon>
        <taxon>Ditylenchus</taxon>
    </lineage>
</organism>
<keyword evidence="1" id="KW-1185">Reference proteome</keyword>
<reference evidence="2" key="1">
    <citation type="submission" date="2022-11" db="UniProtKB">
        <authorList>
            <consortium name="WormBaseParasite"/>
        </authorList>
    </citation>
    <scope>IDENTIFICATION</scope>
</reference>
<sequence>MANKNVTSQLPIEILDEMFQFAELKQSFKLQEKRDLSTKPSNIDTKFFDLVMAEYNGFDLHKKKEFKKHIYDWLSG</sequence>
<evidence type="ECO:0000313" key="2">
    <source>
        <dbReference type="WBParaSite" id="jg25949"/>
    </source>
</evidence>
<proteinExistence type="predicted"/>
<evidence type="ECO:0000313" key="1">
    <source>
        <dbReference type="Proteomes" id="UP000887574"/>
    </source>
</evidence>
<accession>A0A915E5B9</accession>
<dbReference type="Proteomes" id="UP000887574">
    <property type="component" value="Unplaced"/>
</dbReference>
<protein>
    <submittedName>
        <fullName evidence="2">Uncharacterized protein</fullName>
    </submittedName>
</protein>